<dbReference type="Pfam" id="PF08640">
    <property type="entry name" value="U3_assoc_6"/>
    <property type="match status" value="1"/>
</dbReference>
<protein>
    <recommendedName>
        <fullName evidence="5">U3 small nucleolar RNA-associated protein 6 N-terminal domain-containing protein</fullName>
    </recommendedName>
</protein>
<gene>
    <name evidence="6" type="ORF">OMED0930_LOCUS5371</name>
</gene>
<evidence type="ECO:0000256" key="1">
    <source>
        <dbReference type="ARBA" id="ARBA00004604"/>
    </source>
</evidence>
<dbReference type="InterPro" id="IPR013949">
    <property type="entry name" value="Utp6"/>
</dbReference>
<dbReference type="InterPro" id="IPR011990">
    <property type="entry name" value="TPR-like_helical_dom_sf"/>
</dbReference>
<dbReference type="InterPro" id="IPR055347">
    <property type="entry name" value="UTP6_N"/>
</dbReference>
<accession>A0A7S0Z8S6</accession>
<evidence type="ECO:0000256" key="4">
    <source>
        <dbReference type="ARBA" id="ARBA00023242"/>
    </source>
</evidence>
<evidence type="ECO:0000256" key="2">
    <source>
        <dbReference type="ARBA" id="ARBA00022552"/>
    </source>
</evidence>
<name>A0A7S0Z8S6_9CHLO</name>
<dbReference type="GO" id="GO:0030515">
    <property type="term" value="F:snoRNA binding"/>
    <property type="evidence" value="ECO:0007669"/>
    <property type="project" value="InterPro"/>
</dbReference>
<comment type="subcellular location">
    <subcellularLocation>
        <location evidence="1">Nucleus</location>
        <location evidence="1">Nucleolus</location>
    </subcellularLocation>
</comment>
<reference evidence="6" key="1">
    <citation type="submission" date="2021-01" db="EMBL/GenBank/DDBJ databases">
        <authorList>
            <person name="Corre E."/>
            <person name="Pelletier E."/>
            <person name="Niang G."/>
            <person name="Scheremetjew M."/>
            <person name="Finn R."/>
            <person name="Kale V."/>
            <person name="Holt S."/>
            <person name="Cochrane G."/>
            <person name="Meng A."/>
            <person name="Brown T."/>
            <person name="Cohen L."/>
        </authorList>
    </citation>
    <scope>NUCLEOTIDE SEQUENCE</scope>
    <source>
        <strain evidence="6">Clade-D-RCC1621</strain>
    </source>
</reference>
<proteinExistence type="predicted"/>
<dbReference type="GO" id="GO:0000462">
    <property type="term" value="P:maturation of SSU-rRNA from tricistronic rRNA transcript (SSU-rRNA, 5.8S rRNA, LSU-rRNA)"/>
    <property type="evidence" value="ECO:0007669"/>
    <property type="project" value="InterPro"/>
</dbReference>
<dbReference type="PANTHER" id="PTHR23271:SF1">
    <property type="entry name" value="U3 SMALL NUCLEOLAR RNA-ASSOCIATED PROTEIN 6 HOMOLOG"/>
    <property type="match status" value="1"/>
</dbReference>
<keyword evidence="3" id="KW-0677">Repeat</keyword>
<organism evidence="6">
    <name type="scientific">Ostreococcus mediterraneus</name>
    <dbReference type="NCBI Taxonomy" id="1486918"/>
    <lineage>
        <taxon>Eukaryota</taxon>
        <taxon>Viridiplantae</taxon>
        <taxon>Chlorophyta</taxon>
        <taxon>Mamiellophyceae</taxon>
        <taxon>Mamiellales</taxon>
        <taxon>Bathycoccaceae</taxon>
        <taxon>Ostreococcus</taxon>
    </lineage>
</organism>
<dbReference type="Gene3D" id="1.25.40.10">
    <property type="entry name" value="Tetratricopeptide repeat domain"/>
    <property type="match status" value="1"/>
</dbReference>
<dbReference type="GO" id="GO:0032040">
    <property type="term" value="C:small-subunit processome"/>
    <property type="evidence" value="ECO:0007669"/>
    <property type="project" value="TreeGrafter"/>
</dbReference>
<keyword evidence="4" id="KW-0539">Nucleus</keyword>
<dbReference type="SUPFAM" id="SSF48452">
    <property type="entry name" value="TPR-like"/>
    <property type="match status" value="1"/>
</dbReference>
<feature type="domain" description="U3 small nucleolar RNA-associated protein 6 N-terminal" evidence="5">
    <location>
        <begin position="8"/>
        <end position="77"/>
    </location>
</feature>
<dbReference type="AlphaFoldDB" id="A0A7S0Z8S6"/>
<dbReference type="GO" id="GO:0034388">
    <property type="term" value="C:Pwp2p-containing subcomplex of 90S preribosome"/>
    <property type="evidence" value="ECO:0007669"/>
    <property type="project" value="TreeGrafter"/>
</dbReference>
<sequence length="428" mass="48933">MKRANRFEQHLKRLELLEKSGLYNTGALKAIFLKLSGYELKLSSKRSGAGIILAYAAFAQNLELLHYKRKQREGKVESSSTKFNPFTGLIFSIYKRGLARFHDDLELWMSFLRYSTRKGAHKLISRALVQALRFNPGSGGLWAFAASWEFHAQVNPSGARTLLHRGLRACSGTQALWREYFEFELKYTERIRNRQSILNTRHENETVHTESSKSEATAQSRLGMSSLSARDGSIAAGVYTAAKKQNADSLTFLLYFLIRVSKIKWAGQLQKLIYDDIMKTYPTSAHEIDLILAMGNSEQKGQLMNILSKHTLAQGPLWKYSIQNLTRITPDSLCGNCFSSLQEFDVLNMFVARSASNRTANIIGSCNNYEQYLLCTQRFKYMRLDNYKSAEVVERAPSNMFQGFYNGFVKIESAWLQCKLRFDVRLIF</sequence>
<evidence type="ECO:0000313" key="6">
    <source>
        <dbReference type="EMBL" id="CAD8814254.1"/>
    </source>
</evidence>
<evidence type="ECO:0000259" key="5">
    <source>
        <dbReference type="Pfam" id="PF08640"/>
    </source>
</evidence>
<keyword evidence="2" id="KW-0698">rRNA processing</keyword>
<dbReference type="EMBL" id="HBFO01007641">
    <property type="protein sequence ID" value="CAD8814254.1"/>
    <property type="molecule type" value="Transcribed_RNA"/>
</dbReference>
<evidence type="ECO:0000256" key="3">
    <source>
        <dbReference type="ARBA" id="ARBA00022737"/>
    </source>
</evidence>
<dbReference type="PANTHER" id="PTHR23271">
    <property type="entry name" value="HEPATOCELLULAR CARCINOMA-ASSOCIATED ANTIGEN 66"/>
    <property type="match status" value="1"/>
</dbReference>